<dbReference type="GO" id="GO:0003677">
    <property type="term" value="F:DNA binding"/>
    <property type="evidence" value="ECO:0007669"/>
    <property type="project" value="InterPro"/>
</dbReference>
<proteinExistence type="predicted"/>
<dbReference type="InterPro" id="IPR001387">
    <property type="entry name" value="Cro/C1-type_HTH"/>
</dbReference>
<gene>
    <name evidence="2" type="ORF">NCTC11087_01383</name>
</gene>
<dbReference type="InterPro" id="IPR010982">
    <property type="entry name" value="Lambda_DNA-bd_dom_sf"/>
</dbReference>
<dbReference type="EMBL" id="UHFX01000003">
    <property type="protein sequence ID" value="SUO04466.1"/>
    <property type="molecule type" value="Genomic_DNA"/>
</dbReference>
<evidence type="ECO:0000259" key="1">
    <source>
        <dbReference type="PROSITE" id="PS50943"/>
    </source>
</evidence>
<dbReference type="GeneID" id="77462339"/>
<dbReference type="SUPFAM" id="SSF47413">
    <property type="entry name" value="lambda repressor-like DNA-binding domains"/>
    <property type="match status" value="1"/>
</dbReference>
<dbReference type="Gene3D" id="1.10.260.40">
    <property type="entry name" value="lambda repressor-like DNA-binding domains"/>
    <property type="match status" value="1"/>
</dbReference>
<accession>A0A380LRH3</accession>
<dbReference type="RefSeq" id="WP_022789518.1">
    <property type="nucleotide sequence ID" value="NZ_CAUWMU010000001.1"/>
</dbReference>
<reference evidence="2 3" key="1">
    <citation type="submission" date="2018-06" db="EMBL/GenBank/DDBJ databases">
        <authorList>
            <consortium name="Pathogen Informatics"/>
            <person name="Doyle S."/>
        </authorList>
    </citation>
    <scope>NUCLEOTIDE SEQUENCE [LARGE SCALE GENOMIC DNA]</scope>
    <source>
        <strain evidence="2 3">NCTC11087</strain>
    </source>
</reference>
<dbReference type="Proteomes" id="UP000255523">
    <property type="component" value="Unassembled WGS sequence"/>
</dbReference>
<organism evidence="2 3">
    <name type="scientific">Faecalicoccus pleomorphus</name>
    <dbReference type="NCBI Taxonomy" id="1323"/>
    <lineage>
        <taxon>Bacteria</taxon>
        <taxon>Bacillati</taxon>
        <taxon>Bacillota</taxon>
        <taxon>Erysipelotrichia</taxon>
        <taxon>Erysipelotrichales</taxon>
        <taxon>Erysipelotrichaceae</taxon>
        <taxon>Faecalicoccus</taxon>
    </lineage>
</organism>
<name>A0A380LRH3_9FIRM</name>
<sequence length="93" mass="10798">MLLNIDKKETGKQIRRIMDEKGYTCKDIQNYLSLSCVQTVYRWLDGTNLPTLDNLYALSKLMGKPLDAFVVGVYAPDYPSIHIKEKQIQFYYA</sequence>
<dbReference type="OrthoDB" id="9812495at2"/>
<feature type="domain" description="HTH cro/C1-type" evidence="1">
    <location>
        <begin position="14"/>
        <end position="69"/>
    </location>
</feature>
<dbReference type="AlphaFoldDB" id="A0A380LRH3"/>
<evidence type="ECO:0000313" key="2">
    <source>
        <dbReference type="EMBL" id="SUO04466.1"/>
    </source>
</evidence>
<keyword evidence="3" id="KW-1185">Reference proteome</keyword>
<evidence type="ECO:0000313" key="3">
    <source>
        <dbReference type="Proteomes" id="UP000255523"/>
    </source>
</evidence>
<dbReference type="PROSITE" id="PS50943">
    <property type="entry name" value="HTH_CROC1"/>
    <property type="match status" value="1"/>
</dbReference>
<protein>
    <submittedName>
        <fullName evidence="2">Helix-turn-helix domain</fullName>
    </submittedName>
</protein>